<reference evidence="2" key="1">
    <citation type="journal article" date="2020" name="mSystems">
        <title>Genome- and Community-Level Interaction Insights into Carbon Utilization and Element Cycling Functions of Hydrothermarchaeota in Hydrothermal Sediment.</title>
        <authorList>
            <person name="Zhou Z."/>
            <person name="Liu Y."/>
            <person name="Xu W."/>
            <person name="Pan J."/>
            <person name="Luo Z.H."/>
            <person name="Li M."/>
        </authorList>
    </citation>
    <scope>NUCLEOTIDE SEQUENCE [LARGE SCALE GENOMIC DNA]</scope>
    <source>
        <strain evidence="2">SpSt-609</strain>
    </source>
</reference>
<dbReference type="AlphaFoldDB" id="A0A7C5RK08"/>
<dbReference type="Gene3D" id="3.40.30.10">
    <property type="entry name" value="Glutaredoxin"/>
    <property type="match status" value="1"/>
</dbReference>
<dbReference type="Pfam" id="PF13098">
    <property type="entry name" value="Thioredoxin_2"/>
    <property type="match status" value="1"/>
</dbReference>
<dbReference type="EMBL" id="DSZY01000026">
    <property type="protein sequence ID" value="HGU40602.1"/>
    <property type="molecule type" value="Genomic_DNA"/>
</dbReference>
<name>A0A7C5RK08_9BACT</name>
<proteinExistence type="predicted"/>
<dbReference type="SUPFAM" id="SSF52833">
    <property type="entry name" value="Thioredoxin-like"/>
    <property type="match status" value="1"/>
</dbReference>
<dbReference type="InterPro" id="IPR013766">
    <property type="entry name" value="Thioredoxin_domain"/>
</dbReference>
<comment type="caution">
    <text evidence="2">The sequence shown here is derived from an EMBL/GenBank/DDBJ whole genome shotgun (WGS) entry which is preliminary data.</text>
</comment>
<evidence type="ECO:0000313" key="2">
    <source>
        <dbReference type="EMBL" id="HGU40602.1"/>
    </source>
</evidence>
<organism evidence="2">
    <name type="scientific">Fervidobacterium thailandense</name>
    <dbReference type="NCBI Taxonomy" id="1008305"/>
    <lineage>
        <taxon>Bacteria</taxon>
        <taxon>Thermotogati</taxon>
        <taxon>Thermotogota</taxon>
        <taxon>Thermotogae</taxon>
        <taxon>Thermotogales</taxon>
        <taxon>Fervidobacteriaceae</taxon>
        <taxon>Fervidobacterium</taxon>
    </lineage>
</organism>
<feature type="domain" description="Thioredoxin" evidence="1">
    <location>
        <begin position="22"/>
        <end position="160"/>
    </location>
</feature>
<sequence length="245" mass="27808">MCSIAKQSGLRVFFSSTLVFFFLFLSPVSSAFFTSTVFSYPYTLKDLGIAHRISNLTGKMLIINFSSPSCYYCNLFDKETLTNKQVQEFLRGNYIYVKIEPGNYKTTFLGKSYTNDQLFGVFGIRGTPTFIFMKGNQVVTQVPGYMKPDVFLKALRYLVRSVENGLKESFESYSKREDNFTGNPKILSVNKSDVEFVLKNDKNAEYVESMPKEVDINKLYITNSQAIANQLNKAGVIRVLLAITN</sequence>
<accession>A0A7C5RK08</accession>
<dbReference type="InterPro" id="IPR036249">
    <property type="entry name" value="Thioredoxin-like_sf"/>
</dbReference>
<evidence type="ECO:0000259" key="1">
    <source>
        <dbReference type="PROSITE" id="PS51352"/>
    </source>
</evidence>
<gene>
    <name evidence="2" type="ORF">ENT77_05335</name>
</gene>
<protein>
    <submittedName>
        <fullName evidence="2">Thioredoxin</fullName>
    </submittedName>
</protein>
<dbReference type="PROSITE" id="PS51352">
    <property type="entry name" value="THIOREDOXIN_2"/>
    <property type="match status" value="1"/>
</dbReference>
<dbReference type="InterPro" id="IPR012336">
    <property type="entry name" value="Thioredoxin-like_fold"/>
</dbReference>